<dbReference type="Proteomes" id="UP000285379">
    <property type="component" value="Unassembled WGS sequence"/>
</dbReference>
<sequence>MKLKILGSSSKGNCYVLENETEALILECGISFIEVKKAIDFNLQKVAGCLITHEHKDHCKAINEVLKTSVPVYASAGTIQAMNGKGYHEPHPLEAGKVYMIGRFKVLPFHTKHDCAEPFGYLIQHEETGNVLFATDTYYLPNRFQNLSNVLIEANYRLDILERNIAEGRIPKALRDRTLQSHMSFDTCRDALLSNDLKAVNNIVLIHLSDGNSNAVEFREGIHQATGKTVHIAEKGMILNFNKTPF</sequence>
<gene>
    <name evidence="2" type="ORF">DWW27_14875</name>
</gene>
<dbReference type="SMART" id="SM00849">
    <property type="entry name" value="Lactamase_B"/>
    <property type="match status" value="1"/>
</dbReference>
<dbReference type="Pfam" id="PF12706">
    <property type="entry name" value="Lactamase_B_2"/>
    <property type="match status" value="1"/>
</dbReference>
<dbReference type="AlphaFoldDB" id="A0A412VJI1"/>
<feature type="domain" description="Metallo-beta-lactamase" evidence="1">
    <location>
        <begin position="11"/>
        <end position="169"/>
    </location>
</feature>
<dbReference type="EMBL" id="QRYT01000037">
    <property type="protein sequence ID" value="RGV06633.1"/>
    <property type="molecule type" value="Genomic_DNA"/>
</dbReference>
<reference evidence="2 3" key="1">
    <citation type="submission" date="2018-08" db="EMBL/GenBank/DDBJ databases">
        <title>A genome reference for cultivated species of the human gut microbiota.</title>
        <authorList>
            <person name="Zou Y."/>
            <person name="Xue W."/>
            <person name="Luo G."/>
        </authorList>
    </citation>
    <scope>NUCLEOTIDE SEQUENCE [LARGE SCALE GENOMIC DNA]</scope>
    <source>
        <strain evidence="2 3">AF14-8</strain>
    </source>
</reference>
<dbReference type="Gene3D" id="3.60.15.10">
    <property type="entry name" value="Ribonuclease Z/Hydroxyacylglutathione hydrolase-like"/>
    <property type="match status" value="1"/>
</dbReference>
<organism evidence="2 3">
    <name type="scientific">Phocaeicola vulgatus</name>
    <name type="common">Bacteroides vulgatus</name>
    <dbReference type="NCBI Taxonomy" id="821"/>
    <lineage>
        <taxon>Bacteria</taxon>
        <taxon>Pseudomonadati</taxon>
        <taxon>Bacteroidota</taxon>
        <taxon>Bacteroidia</taxon>
        <taxon>Bacteroidales</taxon>
        <taxon>Bacteroidaceae</taxon>
        <taxon>Phocaeicola</taxon>
    </lineage>
</organism>
<evidence type="ECO:0000313" key="2">
    <source>
        <dbReference type="EMBL" id="RGV06633.1"/>
    </source>
</evidence>
<accession>A0A412VJI1</accession>
<dbReference type="PANTHER" id="PTHR47619">
    <property type="entry name" value="METALLO-HYDROLASE YYCJ-RELATED"/>
    <property type="match status" value="1"/>
</dbReference>
<dbReference type="InterPro" id="IPR052533">
    <property type="entry name" value="WalJ/YycJ-like"/>
</dbReference>
<comment type="caution">
    <text evidence="2">The sequence shown here is derived from an EMBL/GenBank/DDBJ whole genome shotgun (WGS) entry which is preliminary data.</text>
</comment>
<dbReference type="InterPro" id="IPR036866">
    <property type="entry name" value="RibonucZ/Hydroxyglut_hydro"/>
</dbReference>
<dbReference type="RefSeq" id="WP_117866518.1">
    <property type="nucleotide sequence ID" value="NZ_QRYT01000037.1"/>
</dbReference>
<protein>
    <submittedName>
        <fullName evidence="2">MBL fold metallo-hydrolase</fullName>
    </submittedName>
</protein>
<evidence type="ECO:0000259" key="1">
    <source>
        <dbReference type="SMART" id="SM00849"/>
    </source>
</evidence>
<proteinExistence type="predicted"/>
<dbReference type="SUPFAM" id="SSF56281">
    <property type="entry name" value="Metallo-hydrolase/oxidoreductase"/>
    <property type="match status" value="1"/>
</dbReference>
<dbReference type="PANTHER" id="PTHR47619:SF1">
    <property type="entry name" value="EXODEOXYRIBONUCLEASE WALJ"/>
    <property type="match status" value="1"/>
</dbReference>
<evidence type="ECO:0000313" key="3">
    <source>
        <dbReference type="Proteomes" id="UP000285379"/>
    </source>
</evidence>
<dbReference type="InterPro" id="IPR001279">
    <property type="entry name" value="Metallo-B-lactamas"/>
</dbReference>
<name>A0A412VJI1_PHOVU</name>
<dbReference type="GO" id="GO:0016787">
    <property type="term" value="F:hydrolase activity"/>
    <property type="evidence" value="ECO:0007669"/>
    <property type="project" value="UniProtKB-KW"/>
</dbReference>
<keyword evidence="2" id="KW-0378">Hydrolase</keyword>